<dbReference type="EMBL" id="MU005576">
    <property type="protein sequence ID" value="KAF2686840.1"/>
    <property type="molecule type" value="Genomic_DNA"/>
</dbReference>
<protein>
    <recommendedName>
        <fullName evidence="4">Secreted protein</fullName>
    </recommendedName>
</protein>
<evidence type="ECO:0000313" key="2">
    <source>
        <dbReference type="EMBL" id="KAF2686840.1"/>
    </source>
</evidence>
<proteinExistence type="predicted"/>
<organism evidence="2 3">
    <name type="scientific">Lentithecium fluviatile CBS 122367</name>
    <dbReference type="NCBI Taxonomy" id="1168545"/>
    <lineage>
        <taxon>Eukaryota</taxon>
        <taxon>Fungi</taxon>
        <taxon>Dikarya</taxon>
        <taxon>Ascomycota</taxon>
        <taxon>Pezizomycotina</taxon>
        <taxon>Dothideomycetes</taxon>
        <taxon>Pleosporomycetidae</taxon>
        <taxon>Pleosporales</taxon>
        <taxon>Massarineae</taxon>
        <taxon>Lentitheciaceae</taxon>
        <taxon>Lentithecium</taxon>
    </lineage>
</organism>
<keyword evidence="3" id="KW-1185">Reference proteome</keyword>
<feature type="chain" id="PRO_5026239053" description="Secreted protein" evidence="1">
    <location>
        <begin position="24"/>
        <end position="95"/>
    </location>
</feature>
<evidence type="ECO:0000256" key="1">
    <source>
        <dbReference type="SAM" id="SignalP"/>
    </source>
</evidence>
<feature type="signal peptide" evidence="1">
    <location>
        <begin position="1"/>
        <end position="23"/>
    </location>
</feature>
<accession>A0A6G1J9D9</accession>
<sequence length="95" mass="10777">MQFAMAVERLNVCLVLVPQFALTARSASPRQLEWRSVTVGVWSDCVRGRETRGVAACDRQVWLPANEVNMKSRCLLQARFCFLFQNVLIACESQV</sequence>
<dbReference type="AlphaFoldDB" id="A0A6G1J9D9"/>
<name>A0A6G1J9D9_9PLEO</name>
<dbReference type="Proteomes" id="UP000799291">
    <property type="component" value="Unassembled WGS sequence"/>
</dbReference>
<keyword evidence="1" id="KW-0732">Signal</keyword>
<evidence type="ECO:0000313" key="3">
    <source>
        <dbReference type="Proteomes" id="UP000799291"/>
    </source>
</evidence>
<evidence type="ECO:0008006" key="4">
    <source>
        <dbReference type="Google" id="ProtNLM"/>
    </source>
</evidence>
<gene>
    <name evidence="2" type="ORF">K458DRAFT_203534</name>
</gene>
<reference evidence="2" key="1">
    <citation type="journal article" date="2020" name="Stud. Mycol.">
        <title>101 Dothideomycetes genomes: a test case for predicting lifestyles and emergence of pathogens.</title>
        <authorList>
            <person name="Haridas S."/>
            <person name="Albert R."/>
            <person name="Binder M."/>
            <person name="Bloem J."/>
            <person name="Labutti K."/>
            <person name="Salamov A."/>
            <person name="Andreopoulos B."/>
            <person name="Baker S."/>
            <person name="Barry K."/>
            <person name="Bills G."/>
            <person name="Bluhm B."/>
            <person name="Cannon C."/>
            <person name="Castanera R."/>
            <person name="Culley D."/>
            <person name="Daum C."/>
            <person name="Ezra D."/>
            <person name="Gonzalez J."/>
            <person name="Henrissat B."/>
            <person name="Kuo A."/>
            <person name="Liang C."/>
            <person name="Lipzen A."/>
            <person name="Lutzoni F."/>
            <person name="Magnuson J."/>
            <person name="Mondo S."/>
            <person name="Nolan M."/>
            <person name="Ohm R."/>
            <person name="Pangilinan J."/>
            <person name="Park H.-J."/>
            <person name="Ramirez L."/>
            <person name="Alfaro M."/>
            <person name="Sun H."/>
            <person name="Tritt A."/>
            <person name="Yoshinaga Y."/>
            <person name="Zwiers L.-H."/>
            <person name="Turgeon B."/>
            <person name="Goodwin S."/>
            <person name="Spatafora J."/>
            <person name="Crous P."/>
            <person name="Grigoriev I."/>
        </authorList>
    </citation>
    <scope>NUCLEOTIDE SEQUENCE</scope>
    <source>
        <strain evidence="2">CBS 122367</strain>
    </source>
</reference>